<dbReference type="AlphaFoldDB" id="A0A4S8MGT2"/>
<gene>
    <name evidence="1" type="ORF">K435DRAFT_963397</name>
</gene>
<reference evidence="1 2" key="1">
    <citation type="journal article" date="2019" name="Nat. Ecol. Evol.">
        <title>Megaphylogeny resolves global patterns of mushroom evolution.</title>
        <authorList>
            <person name="Varga T."/>
            <person name="Krizsan K."/>
            <person name="Foldi C."/>
            <person name="Dima B."/>
            <person name="Sanchez-Garcia M."/>
            <person name="Sanchez-Ramirez S."/>
            <person name="Szollosi G.J."/>
            <person name="Szarkandi J.G."/>
            <person name="Papp V."/>
            <person name="Albert L."/>
            <person name="Andreopoulos W."/>
            <person name="Angelini C."/>
            <person name="Antonin V."/>
            <person name="Barry K.W."/>
            <person name="Bougher N.L."/>
            <person name="Buchanan P."/>
            <person name="Buyck B."/>
            <person name="Bense V."/>
            <person name="Catcheside P."/>
            <person name="Chovatia M."/>
            <person name="Cooper J."/>
            <person name="Damon W."/>
            <person name="Desjardin D."/>
            <person name="Finy P."/>
            <person name="Geml J."/>
            <person name="Haridas S."/>
            <person name="Hughes K."/>
            <person name="Justo A."/>
            <person name="Karasinski D."/>
            <person name="Kautmanova I."/>
            <person name="Kiss B."/>
            <person name="Kocsube S."/>
            <person name="Kotiranta H."/>
            <person name="LaButti K.M."/>
            <person name="Lechner B.E."/>
            <person name="Liimatainen K."/>
            <person name="Lipzen A."/>
            <person name="Lukacs Z."/>
            <person name="Mihaltcheva S."/>
            <person name="Morgado L.N."/>
            <person name="Niskanen T."/>
            <person name="Noordeloos M.E."/>
            <person name="Ohm R.A."/>
            <person name="Ortiz-Santana B."/>
            <person name="Ovrebo C."/>
            <person name="Racz N."/>
            <person name="Riley R."/>
            <person name="Savchenko A."/>
            <person name="Shiryaev A."/>
            <person name="Soop K."/>
            <person name="Spirin V."/>
            <person name="Szebenyi C."/>
            <person name="Tomsovsky M."/>
            <person name="Tulloss R.E."/>
            <person name="Uehling J."/>
            <person name="Grigoriev I.V."/>
            <person name="Vagvolgyi C."/>
            <person name="Papp T."/>
            <person name="Martin F.M."/>
            <person name="Miettinen O."/>
            <person name="Hibbett D.S."/>
            <person name="Nagy L.G."/>
        </authorList>
    </citation>
    <scope>NUCLEOTIDE SEQUENCE [LARGE SCALE GENOMIC DNA]</scope>
    <source>
        <strain evidence="1 2">CBS 962.96</strain>
    </source>
</reference>
<accession>A0A4S8MGT2</accession>
<name>A0A4S8MGT2_DENBC</name>
<dbReference type="OrthoDB" id="10580011at2759"/>
<evidence type="ECO:0000313" key="1">
    <source>
        <dbReference type="EMBL" id="THV01888.1"/>
    </source>
</evidence>
<protein>
    <submittedName>
        <fullName evidence="1">Uncharacterized protein</fullName>
    </submittedName>
</protein>
<dbReference type="EMBL" id="ML179083">
    <property type="protein sequence ID" value="THV01888.1"/>
    <property type="molecule type" value="Genomic_DNA"/>
</dbReference>
<keyword evidence="2" id="KW-1185">Reference proteome</keyword>
<dbReference type="Proteomes" id="UP000297245">
    <property type="component" value="Unassembled WGS sequence"/>
</dbReference>
<evidence type="ECO:0000313" key="2">
    <source>
        <dbReference type="Proteomes" id="UP000297245"/>
    </source>
</evidence>
<sequence>MNRVGEARDQTWREDEDLVEALGLTSLEGPASSSPGGVRTLRLRASYDSFLRRDTFGTKMTKTEKDSLKASSPSFRFESLPEELWSAIVENSFMKHESNQITVSMHDNTCRCIQDLRDSNPLYHLSMVNKRFRRVFLPWLFRTVRFFIDCSSYGISHSSCIYGDSGAVHPDEVGKLRDALDRNKHLAGFIRTVTFVGGNMRQSRQLFLPFVFDLLHSCPQLKRMILQYDFKFGGWADQVELVEAVNSHPSADFRVVYPNLNSYPGHRLDLHLPPPTVSLSRVILLSPSLSDFRNEAAAPYLQVLMERGVQVESITFPPSIFADLGSWRQLTYPGLRHVGGWKISESCRWPELEQFISRHPFLDSVLIAVITGESLPWLTEVPWARFSAKIPPGCLLNSMVAFRRDSDYWKLIHIRITLLHESEDEGSYEQARVYSRRTTSPRPQICNLFEETKATLKDLGGALPTHLRSLTLRCEHPVSRPRFRAVISEENQAEFVSLLNRPSLRISIPSCNDFASRGY</sequence>
<proteinExistence type="predicted"/>
<organism evidence="1 2">
    <name type="scientific">Dendrothele bispora (strain CBS 962.96)</name>
    <dbReference type="NCBI Taxonomy" id="1314807"/>
    <lineage>
        <taxon>Eukaryota</taxon>
        <taxon>Fungi</taxon>
        <taxon>Dikarya</taxon>
        <taxon>Basidiomycota</taxon>
        <taxon>Agaricomycotina</taxon>
        <taxon>Agaricomycetes</taxon>
        <taxon>Agaricomycetidae</taxon>
        <taxon>Agaricales</taxon>
        <taxon>Agaricales incertae sedis</taxon>
        <taxon>Dendrothele</taxon>
    </lineage>
</organism>